<dbReference type="CDD" id="cd06578">
    <property type="entry name" value="HemD"/>
    <property type="match status" value="1"/>
</dbReference>
<evidence type="ECO:0000259" key="10">
    <source>
        <dbReference type="Pfam" id="PF02602"/>
    </source>
</evidence>
<dbReference type="InterPro" id="IPR036108">
    <property type="entry name" value="4pyrrol_syn_uPrphyn_synt_sf"/>
</dbReference>
<evidence type="ECO:0000256" key="9">
    <source>
        <dbReference type="RuleBase" id="RU366031"/>
    </source>
</evidence>
<evidence type="ECO:0000256" key="1">
    <source>
        <dbReference type="ARBA" id="ARBA00004772"/>
    </source>
</evidence>
<dbReference type="Proteomes" id="UP000292639">
    <property type="component" value="Unassembled WGS sequence"/>
</dbReference>
<dbReference type="PANTHER" id="PTHR38042:SF1">
    <property type="entry name" value="UROPORPHYRINOGEN-III SYNTHASE, CHLOROPLASTIC"/>
    <property type="match status" value="1"/>
</dbReference>
<name>A0A4Q9QYS6_9GAMM</name>
<evidence type="ECO:0000313" key="12">
    <source>
        <dbReference type="Proteomes" id="UP000292639"/>
    </source>
</evidence>
<dbReference type="EC" id="4.2.1.75" evidence="3 9"/>
<dbReference type="AlphaFoldDB" id="A0A4Q9QYS6"/>
<dbReference type="InterPro" id="IPR039793">
    <property type="entry name" value="UROS/Hem4"/>
</dbReference>
<gene>
    <name evidence="11" type="ORF">DNJ96_17795</name>
</gene>
<sequence length="256" mass="27497">MSGWRLLITRPEADARLLAEALAAQGIHSSSLPLLAIEALPETPEQRALLLDLDRYCAVLVVSKSAARLGLQRLDRYWPQPPYGQRWFSVGAATGEILRDYGLDACWPEGADDSEALLALADLRQALTQPVPRVLILRGVGGRTLLADTLRGRGVLVDSIELYRRVVSDHAPGTLVERIRSERLNALVVSSGEGLQALYGLAGDAWDRLVGLPLFVPSPRVAEQARQLGATSVVDCRGAGTAALLAALRDTPVPAS</sequence>
<evidence type="ECO:0000256" key="5">
    <source>
        <dbReference type="ARBA" id="ARBA00023244"/>
    </source>
</evidence>
<dbReference type="Pfam" id="PF02602">
    <property type="entry name" value="HEM4"/>
    <property type="match status" value="1"/>
</dbReference>
<comment type="similarity">
    <text evidence="2 9">Belongs to the uroporphyrinogen-III synthase family.</text>
</comment>
<evidence type="ECO:0000313" key="11">
    <source>
        <dbReference type="EMBL" id="TBU89056.1"/>
    </source>
</evidence>
<keyword evidence="12" id="KW-1185">Reference proteome</keyword>
<feature type="domain" description="Tetrapyrrole biosynthesis uroporphyrinogen III synthase" evidence="10">
    <location>
        <begin position="18"/>
        <end position="234"/>
    </location>
</feature>
<dbReference type="NCBIfam" id="NF004395">
    <property type="entry name" value="PRK05752.1"/>
    <property type="match status" value="1"/>
</dbReference>
<dbReference type="PANTHER" id="PTHR38042">
    <property type="entry name" value="UROPORPHYRINOGEN-III SYNTHASE, CHLOROPLASTIC"/>
    <property type="match status" value="1"/>
</dbReference>
<evidence type="ECO:0000256" key="6">
    <source>
        <dbReference type="ARBA" id="ARBA00037589"/>
    </source>
</evidence>
<dbReference type="GO" id="GO:0006780">
    <property type="term" value="P:uroporphyrinogen III biosynthetic process"/>
    <property type="evidence" value="ECO:0007669"/>
    <property type="project" value="UniProtKB-UniRule"/>
</dbReference>
<dbReference type="InterPro" id="IPR003754">
    <property type="entry name" value="4pyrrol_synth_uPrphyn_synth"/>
</dbReference>
<keyword evidence="4 9" id="KW-0456">Lyase</keyword>
<dbReference type="UniPathway" id="UPA00251">
    <property type="reaction ID" value="UER00320"/>
</dbReference>
<evidence type="ECO:0000256" key="8">
    <source>
        <dbReference type="ARBA" id="ARBA00048617"/>
    </source>
</evidence>
<dbReference type="SUPFAM" id="SSF69618">
    <property type="entry name" value="HemD-like"/>
    <property type="match status" value="1"/>
</dbReference>
<dbReference type="EMBL" id="QJUP01000035">
    <property type="protein sequence ID" value="TBU89056.1"/>
    <property type="molecule type" value="Genomic_DNA"/>
</dbReference>
<comment type="function">
    <text evidence="6 9">Catalyzes cyclization of the linear tetrapyrrole, hydroxymethylbilane, to the macrocyclic uroporphyrinogen III.</text>
</comment>
<dbReference type="GO" id="GO:0004852">
    <property type="term" value="F:uroporphyrinogen-III synthase activity"/>
    <property type="evidence" value="ECO:0007669"/>
    <property type="project" value="UniProtKB-UniRule"/>
</dbReference>
<dbReference type="GO" id="GO:0006782">
    <property type="term" value="P:protoporphyrinogen IX biosynthetic process"/>
    <property type="evidence" value="ECO:0007669"/>
    <property type="project" value="UniProtKB-UniRule"/>
</dbReference>
<keyword evidence="5 9" id="KW-0627">Porphyrin biosynthesis</keyword>
<comment type="pathway">
    <text evidence="1 9">Porphyrin-containing compound metabolism; protoporphyrin-IX biosynthesis; coproporphyrinogen-III from 5-aminolevulinate: step 3/4.</text>
</comment>
<dbReference type="RefSeq" id="WP_131185908.1">
    <property type="nucleotide sequence ID" value="NZ_QJUO01000039.1"/>
</dbReference>
<evidence type="ECO:0000256" key="3">
    <source>
        <dbReference type="ARBA" id="ARBA00013109"/>
    </source>
</evidence>
<proteinExistence type="inferred from homology"/>
<comment type="caution">
    <text evidence="11">The sequence shown here is derived from an EMBL/GenBank/DDBJ whole genome shotgun (WGS) entry which is preliminary data.</text>
</comment>
<accession>A0A4Q9QYS6</accession>
<dbReference type="Gene3D" id="3.40.50.10090">
    <property type="match status" value="2"/>
</dbReference>
<comment type="catalytic activity">
    <reaction evidence="8 9">
        <text>hydroxymethylbilane = uroporphyrinogen III + H2O</text>
        <dbReference type="Rhea" id="RHEA:18965"/>
        <dbReference type="ChEBI" id="CHEBI:15377"/>
        <dbReference type="ChEBI" id="CHEBI:57308"/>
        <dbReference type="ChEBI" id="CHEBI:57845"/>
        <dbReference type="EC" id="4.2.1.75"/>
    </reaction>
</comment>
<evidence type="ECO:0000256" key="7">
    <source>
        <dbReference type="ARBA" id="ARBA00040167"/>
    </source>
</evidence>
<dbReference type="OrthoDB" id="9787650at2"/>
<evidence type="ECO:0000256" key="4">
    <source>
        <dbReference type="ARBA" id="ARBA00023239"/>
    </source>
</evidence>
<evidence type="ECO:0000256" key="2">
    <source>
        <dbReference type="ARBA" id="ARBA00008133"/>
    </source>
</evidence>
<organism evidence="11 12">
    <name type="scientific">Stutzerimonas kirkiae</name>
    <dbReference type="NCBI Taxonomy" id="2211392"/>
    <lineage>
        <taxon>Bacteria</taxon>
        <taxon>Pseudomonadati</taxon>
        <taxon>Pseudomonadota</taxon>
        <taxon>Gammaproteobacteria</taxon>
        <taxon>Pseudomonadales</taxon>
        <taxon>Pseudomonadaceae</taxon>
        <taxon>Stutzerimonas</taxon>
    </lineage>
</organism>
<reference evidence="11 12" key="1">
    <citation type="submission" date="2018-06" db="EMBL/GenBank/DDBJ databases">
        <title>Three novel Pseudomonas species isolated from symptomatic oak.</title>
        <authorList>
            <person name="Bueno-Gonzalez V."/>
            <person name="Brady C."/>
        </authorList>
    </citation>
    <scope>NUCLEOTIDE SEQUENCE [LARGE SCALE GENOMIC DNA]</scope>
    <source>
        <strain evidence="11 12">P17C</strain>
    </source>
</reference>
<protein>
    <recommendedName>
        <fullName evidence="7 9">Uroporphyrinogen-III synthase</fullName>
        <ecNumber evidence="3 9">4.2.1.75</ecNumber>
    </recommendedName>
</protein>